<protein>
    <submittedName>
        <fullName evidence="5">SPRY domain-containing protein</fullName>
    </submittedName>
</protein>
<feature type="region of interest" description="Disordered" evidence="1">
    <location>
        <begin position="1053"/>
        <end position="1091"/>
    </location>
</feature>
<name>A0A9P1C2Y6_9DINO</name>
<feature type="domain" description="B30.2/SPRY" evidence="2">
    <location>
        <begin position="91"/>
        <end position="322"/>
    </location>
</feature>
<dbReference type="InterPro" id="IPR044736">
    <property type="entry name" value="Gid1/RanBPM/SPLA_SPRY"/>
</dbReference>
<dbReference type="Gene3D" id="3.30.930.10">
    <property type="entry name" value="Bira Bifunctional Protein, Domain 2"/>
    <property type="match status" value="1"/>
</dbReference>
<dbReference type="InterPro" id="IPR004154">
    <property type="entry name" value="Anticodon-bd"/>
</dbReference>
<dbReference type="Proteomes" id="UP001152797">
    <property type="component" value="Unassembled WGS sequence"/>
</dbReference>
<accession>A0A9P1C2Y6</accession>
<dbReference type="GO" id="GO:0006433">
    <property type="term" value="P:prolyl-tRNA aminoacylation"/>
    <property type="evidence" value="ECO:0007669"/>
    <property type="project" value="InterPro"/>
</dbReference>
<proteinExistence type="predicted"/>
<dbReference type="CDD" id="cd12885">
    <property type="entry name" value="SPRY_RanBP_like"/>
    <property type="match status" value="1"/>
</dbReference>
<dbReference type="GO" id="GO:0005524">
    <property type="term" value="F:ATP binding"/>
    <property type="evidence" value="ECO:0007669"/>
    <property type="project" value="InterPro"/>
</dbReference>
<organism evidence="3">
    <name type="scientific">Cladocopium goreaui</name>
    <dbReference type="NCBI Taxonomy" id="2562237"/>
    <lineage>
        <taxon>Eukaryota</taxon>
        <taxon>Sar</taxon>
        <taxon>Alveolata</taxon>
        <taxon>Dinophyceae</taxon>
        <taxon>Suessiales</taxon>
        <taxon>Symbiodiniaceae</taxon>
        <taxon>Cladocopium</taxon>
    </lineage>
</organism>
<feature type="region of interest" description="Disordered" evidence="1">
    <location>
        <begin position="1200"/>
        <end position="1240"/>
    </location>
</feature>
<reference evidence="3" key="1">
    <citation type="submission" date="2022-10" db="EMBL/GenBank/DDBJ databases">
        <authorList>
            <person name="Chen Y."/>
            <person name="Dougan E. K."/>
            <person name="Chan C."/>
            <person name="Rhodes N."/>
            <person name="Thang M."/>
        </authorList>
    </citation>
    <scope>NUCLEOTIDE SEQUENCE</scope>
</reference>
<evidence type="ECO:0000313" key="6">
    <source>
        <dbReference type="Proteomes" id="UP001152797"/>
    </source>
</evidence>
<dbReference type="InterPro" id="IPR043136">
    <property type="entry name" value="B30.2/SPRY_sf"/>
</dbReference>
<evidence type="ECO:0000259" key="2">
    <source>
        <dbReference type="PROSITE" id="PS50188"/>
    </source>
</evidence>
<dbReference type="SUPFAM" id="SSF55681">
    <property type="entry name" value="Class II aaRS and biotin synthetases"/>
    <property type="match status" value="1"/>
</dbReference>
<evidence type="ECO:0000313" key="4">
    <source>
        <dbReference type="EMBL" id="CAL1136528.1"/>
    </source>
</evidence>
<dbReference type="OrthoDB" id="448071at2759"/>
<comment type="caution">
    <text evidence="3">The sequence shown here is derived from an EMBL/GenBank/DDBJ whole genome shotgun (WGS) entry which is preliminary data.</text>
</comment>
<dbReference type="SUPFAM" id="SSF54427">
    <property type="entry name" value="NTF2-like"/>
    <property type="match status" value="1"/>
</dbReference>
<dbReference type="Gene3D" id="2.60.120.920">
    <property type="match status" value="1"/>
</dbReference>
<dbReference type="EMBL" id="CAMXCT030000779">
    <property type="protein sequence ID" value="CAL4770465.1"/>
    <property type="molecule type" value="Genomic_DNA"/>
</dbReference>
<gene>
    <name evidence="3" type="ORF">C1SCF055_LOCUS10789</name>
</gene>
<dbReference type="EMBL" id="CAMXCT010000779">
    <property type="protein sequence ID" value="CAI3983153.1"/>
    <property type="molecule type" value="Genomic_DNA"/>
</dbReference>
<dbReference type="Pfam" id="PF00622">
    <property type="entry name" value="SPRY"/>
    <property type="match status" value="1"/>
</dbReference>
<dbReference type="InterPro" id="IPR004499">
    <property type="entry name" value="Pro-tRNA-ligase_IIa_arc-type"/>
</dbReference>
<dbReference type="Gene3D" id="3.10.450.50">
    <property type="match status" value="1"/>
</dbReference>
<evidence type="ECO:0000256" key="1">
    <source>
        <dbReference type="SAM" id="MobiDB-lite"/>
    </source>
</evidence>
<dbReference type="InterPro" id="IPR032710">
    <property type="entry name" value="NTF2-like_dom_sf"/>
</dbReference>
<dbReference type="InterPro" id="IPR003877">
    <property type="entry name" value="SPRY_dom"/>
</dbReference>
<feature type="compositionally biased region" description="Basic and acidic residues" evidence="1">
    <location>
        <begin position="1204"/>
        <end position="1220"/>
    </location>
</feature>
<evidence type="ECO:0000313" key="3">
    <source>
        <dbReference type="EMBL" id="CAI3983153.1"/>
    </source>
</evidence>
<dbReference type="GO" id="GO:0005737">
    <property type="term" value="C:cytoplasm"/>
    <property type="evidence" value="ECO:0007669"/>
    <property type="project" value="InterPro"/>
</dbReference>
<feature type="compositionally biased region" description="Acidic residues" evidence="1">
    <location>
        <begin position="1073"/>
        <end position="1090"/>
    </location>
</feature>
<reference evidence="4" key="2">
    <citation type="submission" date="2024-04" db="EMBL/GenBank/DDBJ databases">
        <authorList>
            <person name="Chen Y."/>
            <person name="Shah S."/>
            <person name="Dougan E. K."/>
            <person name="Thang M."/>
            <person name="Chan C."/>
        </authorList>
    </citation>
    <scope>NUCLEOTIDE SEQUENCE [LARGE SCALE GENOMIC DNA]</scope>
</reference>
<dbReference type="InterPro" id="IPR036621">
    <property type="entry name" value="Anticodon-bd_dom_sf"/>
</dbReference>
<dbReference type="InterPro" id="IPR013320">
    <property type="entry name" value="ConA-like_dom_sf"/>
</dbReference>
<dbReference type="SUPFAM" id="SSF52954">
    <property type="entry name" value="Class II aaRS ABD-related"/>
    <property type="match status" value="1"/>
</dbReference>
<dbReference type="PANTHER" id="PTHR43382:SF2">
    <property type="entry name" value="BIFUNCTIONAL GLUTAMATE_PROLINE--TRNA LIGASE"/>
    <property type="match status" value="1"/>
</dbReference>
<dbReference type="InterPro" id="IPR045864">
    <property type="entry name" value="aa-tRNA-synth_II/BPL/LPL"/>
</dbReference>
<dbReference type="GO" id="GO:0004827">
    <property type="term" value="F:proline-tRNA ligase activity"/>
    <property type="evidence" value="ECO:0007669"/>
    <property type="project" value="InterPro"/>
</dbReference>
<dbReference type="AlphaFoldDB" id="A0A9P1C2Y6"/>
<dbReference type="Gene3D" id="3.40.50.800">
    <property type="entry name" value="Anticodon-binding domain"/>
    <property type="match status" value="1"/>
</dbReference>
<dbReference type="InterPro" id="IPR001870">
    <property type="entry name" value="B30.2/SPRY"/>
</dbReference>
<dbReference type="PROSITE" id="PS50188">
    <property type="entry name" value="B302_SPRY"/>
    <property type="match status" value="1"/>
</dbReference>
<evidence type="ECO:0000313" key="5">
    <source>
        <dbReference type="EMBL" id="CAL4770465.1"/>
    </source>
</evidence>
<dbReference type="SMART" id="SM00449">
    <property type="entry name" value="SPRY"/>
    <property type="match status" value="1"/>
</dbReference>
<dbReference type="SUPFAM" id="SSF49899">
    <property type="entry name" value="Concanavalin A-like lectins/glucanases"/>
    <property type="match status" value="1"/>
</dbReference>
<sequence>MHATAASKRRDGDCLFQMVEAEGLDRAQQSQNPLSATLIAGERRLASLDLGLRGLQLSGPTPGRSSGSSLSSWRRVFYDLDVGPLQNELRSTSLDYEFLPSLYGESAMVPEGIDFAPGSNGRTLRCRLRPSYLGRDRCVVARYPLSGPLSATALRALSAPAPRVAYRSTGYYEVTIGSSQEHEMVLPCISVGLCSPRFSRHAVARQQAGCDGESWAWHSDDGLLFHASNRGFAFEGAATIVAATPSPCFGAADVVGCGVLQAVEGAGADAVLHAPRKIFYTLNGVFMGFAFDLDIPSNVPLWPCVGVDTKQWLSFNFGSEPFQYDLDQFPYVQVSLKTPYDTFADWSSAADGPPVQNAGGRGHGSGQASSVCPKAMRPLVAKLAPRRFLDVTGPAQEVVRRYQSQPRWLDAVDRLVNATLAWMSSSQALREVIGLNFRSWACKMPGEVASLTRDHVIDWVKRYGKAWQEQSVKGILELFTEDGEYVERPYDTENGIYRGHSGIENYWITHIRNRERNVQFTQVTEDLVLDAAHWTAVAKWEARFEVRQAPEKPWKTVQFLQVAKLRFAPDGRVKHFEEYWHGRSFHNASKGLRDPRARRGGRCGVKRPPPALDGASCAHESLHRAELGPFAREALRLEAREAAAAPVAPTPATAARVPVVYNAICKVAPVKEDFVGWYRRAVSHLVEESDLKGVPIIRPWGMFMWEEVGHSLQRSLRQLGAQSFALPLAQHAADTMNEEHVPHVPREAAEPLLYKVLSKWISSSRDLPLILCRDTTATATAATVKRPLPLMRGRELRVHEGHAAHCSVEETKKFLDKVLAVYVCLCRDLFCLNAFVHSEGDGRQSVRVRIRSGDAIEVAAVKQLEKKVAEDFKVTYCAPNAETGGAENYACSLSHFSCSIRLVGASLAQHGDHLGPLWPCRVAPLQVLIIPMTRFQDRSKDATQRSLQRLVFWCQEATKELESSSIRVKSDLEDETPGKRIRHWIGCGVPLLLTLQLAEGPEDGAPLANVRMTARDMPGLEVASLATCTGQAAAQKAAEQLEEMHQRLLRRGMEEGVDAEGPKNVSKLRPGEVPEEEAASEEAEEAEEAEEVMHCPLAARGRILREYGRPLSREGHVQLTASPRSQRPAAKLTHTHWPPWKTASNTANALADAAARKCAGFHPKRRGVVAPGHSCLMTECFGARAYRMLPPASWGLHIPGPEEPTEKDIQSPKPHVRSDPCRPMSSRAQAATPATPRLCEREGSRLERLAAREDVCGKLRMLRCPVTR</sequence>
<dbReference type="PANTHER" id="PTHR43382">
    <property type="entry name" value="PROLYL-TRNA SYNTHETASE"/>
    <property type="match status" value="1"/>
</dbReference>
<keyword evidence="6" id="KW-1185">Reference proteome</keyword>
<dbReference type="Pfam" id="PF03129">
    <property type="entry name" value="HGTP_anticodon"/>
    <property type="match status" value="1"/>
</dbReference>
<dbReference type="EMBL" id="CAMXCT020000779">
    <property type="protein sequence ID" value="CAL1136528.1"/>
    <property type="molecule type" value="Genomic_DNA"/>
</dbReference>
<dbReference type="GO" id="GO:0017101">
    <property type="term" value="C:aminoacyl-tRNA synthetase multienzyme complex"/>
    <property type="evidence" value="ECO:0007669"/>
    <property type="project" value="TreeGrafter"/>
</dbReference>